<accession>A0A382P867</accession>
<protein>
    <submittedName>
        <fullName evidence="2">Uncharacterized protein</fullName>
    </submittedName>
</protein>
<feature type="non-terminal residue" evidence="2">
    <location>
        <position position="1"/>
    </location>
</feature>
<reference evidence="2" key="1">
    <citation type="submission" date="2018-05" db="EMBL/GenBank/DDBJ databases">
        <authorList>
            <person name="Lanie J.A."/>
            <person name="Ng W.-L."/>
            <person name="Kazmierczak K.M."/>
            <person name="Andrzejewski T.M."/>
            <person name="Davidsen T.M."/>
            <person name="Wayne K.J."/>
            <person name="Tettelin H."/>
            <person name="Glass J.I."/>
            <person name="Rusch D."/>
            <person name="Podicherti R."/>
            <person name="Tsui H.-C.T."/>
            <person name="Winkler M.E."/>
        </authorList>
    </citation>
    <scope>NUCLEOTIDE SEQUENCE</scope>
</reference>
<evidence type="ECO:0000313" key="2">
    <source>
        <dbReference type="EMBL" id="SVC68928.1"/>
    </source>
</evidence>
<evidence type="ECO:0000256" key="1">
    <source>
        <dbReference type="SAM" id="MobiDB-lite"/>
    </source>
</evidence>
<sequence>FNISGRIFQSGEPFVGGGGVQSGTLTSGAADERYLQISDSTSNAVYNFNSSADFNNTSATFSDGMLNPTTGERLELDLATGMFIEEFSNANKIDADNSSNYVLDNGKAKLESVYDEGDGADGNVTVTGDSDINTTVLATGRSYADAVVYNATNFTNNSVTVDATPNGIAAGDEIILYCAKGYNAGDTDNIGNYEFLKVDSVNSGTKTITFTTNKQKSYGSSANTDSNIGTGGSHMKIMVQRVPNYNDLTINSSVSLYPSLWEGVKGGLIAFRTKGTFTLNGTVHADARGYRGGLSAFGSGKNNPGESIERGPYSGTGNSTTSNDTAGRPRNGGGSHITTGGSGSYGASSSVIDLSLIS</sequence>
<feature type="compositionally biased region" description="Gly residues" evidence="1">
    <location>
        <begin position="330"/>
        <end position="344"/>
    </location>
</feature>
<feature type="non-terminal residue" evidence="2">
    <location>
        <position position="358"/>
    </location>
</feature>
<feature type="region of interest" description="Disordered" evidence="1">
    <location>
        <begin position="295"/>
        <end position="348"/>
    </location>
</feature>
<dbReference type="EMBL" id="UINC01105181">
    <property type="protein sequence ID" value="SVC68928.1"/>
    <property type="molecule type" value="Genomic_DNA"/>
</dbReference>
<dbReference type="AlphaFoldDB" id="A0A382P867"/>
<gene>
    <name evidence="2" type="ORF">METZ01_LOCUS321782</name>
</gene>
<name>A0A382P867_9ZZZZ</name>
<proteinExistence type="predicted"/>
<organism evidence="2">
    <name type="scientific">marine metagenome</name>
    <dbReference type="NCBI Taxonomy" id="408172"/>
    <lineage>
        <taxon>unclassified sequences</taxon>
        <taxon>metagenomes</taxon>
        <taxon>ecological metagenomes</taxon>
    </lineage>
</organism>